<dbReference type="Pfam" id="PF13957">
    <property type="entry name" value="YafO_toxin"/>
    <property type="match status" value="1"/>
</dbReference>
<name>A0A8T8BZY2_PSEYM</name>
<evidence type="ECO:0000313" key="2">
    <source>
        <dbReference type="Proteomes" id="UP000003811"/>
    </source>
</evidence>
<reference evidence="1 2" key="1">
    <citation type="journal article" date="2011" name="PLoS Pathog.">
        <title>Dynamic evolution of pathogenicity revealed by sequencing and comparative genomics of 19 Pseudomonas syringae isolates.</title>
        <authorList>
            <person name="Baltrus D.A."/>
            <person name="Nishimura M.T."/>
            <person name="Romanchuk A."/>
            <person name="Chang J.H."/>
            <person name="Mukhtar M.S."/>
            <person name="Cherkis K."/>
            <person name="Roach J."/>
            <person name="Grant S.R."/>
            <person name="Jones C.D."/>
            <person name="Dangl J.L."/>
        </authorList>
    </citation>
    <scope>NUCLEOTIDE SEQUENCE [LARGE SCALE GENOMIC DNA]</scope>
    <source>
        <strain evidence="1 2">ES4326</strain>
    </source>
</reference>
<dbReference type="InterPro" id="IPR020353">
    <property type="entry name" value="Toxin_YafO"/>
</dbReference>
<sequence>MPSIVEYNPETYDELFKPIIASYPTLLGSLLADFAGYIDSGRLEAPLYFGCDVPYVKQHEAYVAGLMHIHLAIPPVVFPKNRPQADRKCPRNPSTDAALVYAQGLYYEDRYTLIALLYPSAHAKAADRKIILRLAAVAARFRDKY</sequence>
<dbReference type="EMBL" id="CP047260">
    <property type="protein sequence ID" value="QHE96829.1"/>
    <property type="molecule type" value="Genomic_DNA"/>
</dbReference>
<dbReference type="RefSeq" id="WP_007249830.1">
    <property type="nucleotide sequence ID" value="NZ_CP047260.1"/>
</dbReference>
<organism evidence="1 2">
    <name type="scientific">Pseudomonas syringae pv. maculicola str. ES4326</name>
    <dbReference type="NCBI Taxonomy" id="629265"/>
    <lineage>
        <taxon>Bacteria</taxon>
        <taxon>Pseudomonadati</taxon>
        <taxon>Pseudomonadota</taxon>
        <taxon>Gammaproteobacteria</taxon>
        <taxon>Pseudomonadales</taxon>
        <taxon>Pseudomonadaceae</taxon>
        <taxon>Pseudomonas</taxon>
    </lineage>
</organism>
<dbReference type="AlphaFoldDB" id="A0A8T8BZY2"/>
<protein>
    <submittedName>
        <fullName evidence="1">mRNA interferase YafO</fullName>
    </submittedName>
</protein>
<dbReference type="Proteomes" id="UP000003811">
    <property type="component" value="Chromosome"/>
</dbReference>
<dbReference type="GeneID" id="64466345"/>
<proteinExistence type="predicted"/>
<evidence type="ECO:0000313" key="1">
    <source>
        <dbReference type="EMBL" id="QHE96829.1"/>
    </source>
</evidence>
<gene>
    <name evidence="1" type="ORF">PMA4326_009480</name>
</gene>
<accession>A0A8T8BZY2</accession>